<dbReference type="Gene3D" id="3.40.1410.10">
    <property type="entry name" value="Chorismate lyase-like"/>
    <property type="match status" value="1"/>
</dbReference>
<dbReference type="PROSITE" id="PS50949">
    <property type="entry name" value="HTH_GNTR"/>
    <property type="match status" value="1"/>
</dbReference>
<evidence type="ECO:0000256" key="3">
    <source>
        <dbReference type="ARBA" id="ARBA00023125"/>
    </source>
</evidence>
<evidence type="ECO:0000259" key="5">
    <source>
        <dbReference type="PROSITE" id="PS50949"/>
    </source>
</evidence>
<evidence type="ECO:0000256" key="1">
    <source>
        <dbReference type="ARBA" id="ARBA00022491"/>
    </source>
</evidence>
<dbReference type="AlphaFoldDB" id="A0AAU9DQ71"/>
<gene>
    <name evidence="6" type="ORF">XA3_04500</name>
</gene>
<proteinExistence type="predicted"/>
<evidence type="ECO:0000313" key="7">
    <source>
        <dbReference type="Proteomes" id="UP001321861"/>
    </source>
</evidence>
<evidence type="ECO:0000256" key="4">
    <source>
        <dbReference type="ARBA" id="ARBA00023163"/>
    </source>
</evidence>
<dbReference type="RefSeq" id="WP_317635933.1">
    <property type="nucleotide sequence ID" value="NZ_AP026802.1"/>
</dbReference>
<keyword evidence="4" id="KW-0804">Transcription</keyword>
<evidence type="ECO:0000313" key="6">
    <source>
        <dbReference type="EMBL" id="BDR58009.1"/>
    </source>
</evidence>
<keyword evidence="7" id="KW-1185">Reference proteome</keyword>
<dbReference type="FunFam" id="3.40.1410.10:FF:000008">
    <property type="entry name" value="Transcriptional regulator, GntR family"/>
    <property type="match status" value="1"/>
</dbReference>
<dbReference type="SUPFAM" id="SSF64288">
    <property type="entry name" value="Chorismate lyase-like"/>
    <property type="match status" value="1"/>
</dbReference>
<organism evidence="6 7">
    <name type="scientific">Xylocopilactobacillus apicola</name>
    <dbReference type="NCBI Taxonomy" id="2932184"/>
    <lineage>
        <taxon>Bacteria</taxon>
        <taxon>Bacillati</taxon>
        <taxon>Bacillota</taxon>
        <taxon>Bacilli</taxon>
        <taxon>Lactobacillales</taxon>
        <taxon>Lactobacillaceae</taxon>
        <taxon>Xylocopilactobacillus</taxon>
    </lineage>
</organism>
<reference evidence="6 7" key="1">
    <citation type="journal article" date="2023" name="Microbiol. Spectr.">
        <title>Symbiosis of Carpenter Bees with Uncharacterized Lactic Acid Bacteria Showing NAD Auxotrophy.</title>
        <authorList>
            <person name="Kawasaki S."/>
            <person name="Ozawa K."/>
            <person name="Mori T."/>
            <person name="Yamamoto A."/>
            <person name="Ito M."/>
            <person name="Ohkuma M."/>
            <person name="Sakamoto M."/>
            <person name="Matsutani M."/>
        </authorList>
    </citation>
    <scope>NUCLEOTIDE SEQUENCE [LARGE SCALE GENOMIC DNA]</scope>
    <source>
        <strain evidence="6 7">XA3</strain>
    </source>
</reference>
<dbReference type="Pfam" id="PF07702">
    <property type="entry name" value="UTRA"/>
    <property type="match status" value="1"/>
</dbReference>
<keyword evidence="2" id="KW-0805">Transcription regulation</keyword>
<dbReference type="InterPro" id="IPR028978">
    <property type="entry name" value="Chorismate_lyase_/UTRA_dom_sf"/>
</dbReference>
<dbReference type="KEGG" id="xap:XA3_04500"/>
<keyword evidence="3" id="KW-0238">DNA-binding</keyword>
<dbReference type="SMART" id="SM00866">
    <property type="entry name" value="UTRA"/>
    <property type="match status" value="1"/>
</dbReference>
<dbReference type="Proteomes" id="UP001321861">
    <property type="component" value="Chromosome"/>
</dbReference>
<dbReference type="GO" id="GO:0003700">
    <property type="term" value="F:DNA-binding transcription factor activity"/>
    <property type="evidence" value="ECO:0007669"/>
    <property type="project" value="InterPro"/>
</dbReference>
<dbReference type="SUPFAM" id="SSF46785">
    <property type="entry name" value="Winged helix' DNA-binding domain"/>
    <property type="match status" value="1"/>
</dbReference>
<dbReference type="Gene3D" id="1.10.10.10">
    <property type="entry name" value="Winged helix-like DNA-binding domain superfamily/Winged helix DNA-binding domain"/>
    <property type="match status" value="1"/>
</dbReference>
<dbReference type="GO" id="GO:0045892">
    <property type="term" value="P:negative regulation of DNA-templated transcription"/>
    <property type="evidence" value="ECO:0007669"/>
    <property type="project" value="TreeGrafter"/>
</dbReference>
<dbReference type="SMART" id="SM00345">
    <property type="entry name" value="HTH_GNTR"/>
    <property type="match status" value="1"/>
</dbReference>
<dbReference type="CDD" id="cd07377">
    <property type="entry name" value="WHTH_GntR"/>
    <property type="match status" value="1"/>
</dbReference>
<evidence type="ECO:0000256" key="2">
    <source>
        <dbReference type="ARBA" id="ARBA00023015"/>
    </source>
</evidence>
<keyword evidence="1" id="KW-0678">Repressor</keyword>
<dbReference type="InterPro" id="IPR000524">
    <property type="entry name" value="Tscrpt_reg_HTH_GntR"/>
</dbReference>
<sequence length="240" mass="27570">MPKYLEIEKVLRSRIQKGIYPPGAILPKQEQLAKEFHTSRITIRKALDYLIKMGLIYTQRGAGTFVRSNAQETSQVNTDINQYVGTTELLGQNHQIESRIINFEIRYATGSEQESLSLINHDLVYDIKRLRIVDNFPHALEYTIMPVKVIPGIDESILQKSIYSYIEDHLNQKIGPAFRKVSAAKPSADDQLYLKCAMDDPILKMEQIVSLENNVPFELSETHHRYDHEKILVYLPGNGR</sequence>
<accession>A0AAU9DQ71</accession>
<dbReference type="InterPro" id="IPR036388">
    <property type="entry name" value="WH-like_DNA-bd_sf"/>
</dbReference>
<dbReference type="PRINTS" id="PR00035">
    <property type="entry name" value="HTHGNTR"/>
</dbReference>
<dbReference type="EMBL" id="AP026802">
    <property type="protein sequence ID" value="BDR58009.1"/>
    <property type="molecule type" value="Genomic_DNA"/>
</dbReference>
<dbReference type="InterPro" id="IPR011663">
    <property type="entry name" value="UTRA"/>
</dbReference>
<dbReference type="PANTHER" id="PTHR44846">
    <property type="entry name" value="MANNOSYL-D-GLYCERATE TRANSPORT/METABOLISM SYSTEM REPRESSOR MNGR-RELATED"/>
    <property type="match status" value="1"/>
</dbReference>
<name>A0AAU9DQ71_9LACO</name>
<dbReference type="Pfam" id="PF00392">
    <property type="entry name" value="GntR"/>
    <property type="match status" value="1"/>
</dbReference>
<feature type="domain" description="HTH gntR-type" evidence="5">
    <location>
        <begin position="1"/>
        <end position="69"/>
    </location>
</feature>
<dbReference type="InterPro" id="IPR036390">
    <property type="entry name" value="WH_DNA-bd_sf"/>
</dbReference>
<dbReference type="PANTHER" id="PTHR44846:SF5">
    <property type="entry name" value="HTH-TYPE TRANSCRIPTIONAL REGULATOR GMUR"/>
    <property type="match status" value="1"/>
</dbReference>
<dbReference type="GO" id="GO:0003677">
    <property type="term" value="F:DNA binding"/>
    <property type="evidence" value="ECO:0007669"/>
    <property type="project" value="UniProtKB-KW"/>
</dbReference>
<dbReference type="InterPro" id="IPR050679">
    <property type="entry name" value="Bact_HTH_transcr_reg"/>
</dbReference>
<protein>
    <submittedName>
        <fullName evidence="6">GntR family transcriptional regulator</fullName>
    </submittedName>
</protein>